<dbReference type="InterPro" id="IPR006683">
    <property type="entry name" value="Thioestr_dom"/>
</dbReference>
<evidence type="ECO:0000256" key="1">
    <source>
        <dbReference type="ARBA" id="ARBA00022801"/>
    </source>
</evidence>
<reference evidence="3" key="1">
    <citation type="submission" date="2018-06" db="EMBL/GenBank/DDBJ databases">
        <authorList>
            <person name="Zhirakovskaya E."/>
        </authorList>
    </citation>
    <scope>NUCLEOTIDE SEQUENCE</scope>
</reference>
<dbReference type="CDD" id="cd03443">
    <property type="entry name" value="PaaI_thioesterase"/>
    <property type="match status" value="1"/>
</dbReference>
<protein>
    <recommendedName>
        <fullName evidence="2">Thioesterase domain-containing protein</fullName>
    </recommendedName>
</protein>
<dbReference type="GO" id="GO:0061522">
    <property type="term" value="F:1,4-dihydroxy-2-naphthoyl-CoA thioesterase activity"/>
    <property type="evidence" value="ECO:0007669"/>
    <property type="project" value="TreeGrafter"/>
</dbReference>
<dbReference type="SUPFAM" id="SSF54637">
    <property type="entry name" value="Thioesterase/thiol ester dehydrase-isomerase"/>
    <property type="match status" value="1"/>
</dbReference>
<feature type="domain" description="Thioesterase" evidence="2">
    <location>
        <begin position="50"/>
        <end position="126"/>
    </location>
</feature>
<dbReference type="Pfam" id="PF03061">
    <property type="entry name" value="4HBT"/>
    <property type="match status" value="1"/>
</dbReference>
<accession>A0A3B0UQD8</accession>
<keyword evidence="1" id="KW-0378">Hydrolase</keyword>
<name>A0A3B0UQD8_9ZZZZ</name>
<organism evidence="3">
    <name type="scientific">hydrothermal vent metagenome</name>
    <dbReference type="NCBI Taxonomy" id="652676"/>
    <lineage>
        <taxon>unclassified sequences</taxon>
        <taxon>metagenomes</taxon>
        <taxon>ecological metagenomes</taxon>
    </lineage>
</organism>
<dbReference type="PANTHER" id="PTHR43240:SF5">
    <property type="entry name" value="1,4-DIHYDROXY-2-NAPHTHOYL-COA THIOESTERASE 1"/>
    <property type="match status" value="1"/>
</dbReference>
<dbReference type="PANTHER" id="PTHR43240">
    <property type="entry name" value="1,4-DIHYDROXY-2-NAPHTHOYL-COA THIOESTERASE 1"/>
    <property type="match status" value="1"/>
</dbReference>
<proteinExistence type="predicted"/>
<dbReference type="AlphaFoldDB" id="A0A3B0UQD8"/>
<evidence type="ECO:0000259" key="2">
    <source>
        <dbReference type="Pfam" id="PF03061"/>
    </source>
</evidence>
<dbReference type="InterPro" id="IPR029069">
    <property type="entry name" value="HotDog_dom_sf"/>
</dbReference>
<dbReference type="EMBL" id="UOET01000107">
    <property type="protein sequence ID" value="VAW27417.1"/>
    <property type="molecule type" value="Genomic_DNA"/>
</dbReference>
<sequence length="143" mass="15886">MEQETFDIAALSKMNKGTLMEQLGIEYIEARTGYMKARMPVDERTFQPMHILHGGATLALAETLASVGSALMVDREKFDVKGQHLSADHVRSARSGQVIGEAVIIHHGRSSHIWNVDVKDEQGHLISTCRVSIFVVKKKETQS</sequence>
<dbReference type="NCBIfam" id="TIGR00369">
    <property type="entry name" value="unchar_dom_1"/>
    <property type="match status" value="1"/>
</dbReference>
<dbReference type="GO" id="GO:0005829">
    <property type="term" value="C:cytosol"/>
    <property type="evidence" value="ECO:0007669"/>
    <property type="project" value="TreeGrafter"/>
</dbReference>
<gene>
    <name evidence="3" type="ORF">MNBD_BACTEROID07-743</name>
</gene>
<dbReference type="InterPro" id="IPR003736">
    <property type="entry name" value="PAAI_dom"/>
</dbReference>
<dbReference type="Gene3D" id="3.10.129.10">
    <property type="entry name" value="Hotdog Thioesterase"/>
    <property type="match status" value="1"/>
</dbReference>
<evidence type="ECO:0000313" key="3">
    <source>
        <dbReference type="EMBL" id="VAW27417.1"/>
    </source>
</evidence>